<organism evidence="2 3">
    <name type="scientific">Lactuca saligna</name>
    <name type="common">Willowleaf lettuce</name>
    <dbReference type="NCBI Taxonomy" id="75948"/>
    <lineage>
        <taxon>Eukaryota</taxon>
        <taxon>Viridiplantae</taxon>
        <taxon>Streptophyta</taxon>
        <taxon>Embryophyta</taxon>
        <taxon>Tracheophyta</taxon>
        <taxon>Spermatophyta</taxon>
        <taxon>Magnoliopsida</taxon>
        <taxon>eudicotyledons</taxon>
        <taxon>Gunneridae</taxon>
        <taxon>Pentapetalae</taxon>
        <taxon>asterids</taxon>
        <taxon>campanulids</taxon>
        <taxon>Asterales</taxon>
        <taxon>Asteraceae</taxon>
        <taxon>Cichorioideae</taxon>
        <taxon>Cichorieae</taxon>
        <taxon>Lactucinae</taxon>
        <taxon>Lactuca</taxon>
    </lineage>
</organism>
<reference evidence="2" key="1">
    <citation type="submission" date="2023-04" db="EMBL/GenBank/DDBJ databases">
        <authorList>
            <person name="Vijverberg K."/>
            <person name="Xiong W."/>
            <person name="Schranz E."/>
        </authorList>
    </citation>
    <scope>NUCLEOTIDE SEQUENCE</scope>
</reference>
<keyword evidence="1" id="KW-0175">Coiled coil</keyword>
<keyword evidence="3" id="KW-1185">Reference proteome</keyword>
<evidence type="ECO:0000256" key="1">
    <source>
        <dbReference type="SAM" id="Coils"/>
    </source>
</evidence>
<accession>A0AA36ELT6</accession>
<dbReference type="AlphaFoldDB" id="A0AA36ELT6"/>
<evidence type="ECO:0000313" key="3">
    <source>
        <dbReference type="Proteomes" id="UP001177003"/>
    </source>
</evidence>
<feature type="coiled-coil region" evidence="1">
    <location>
        <begin position="97"/>
        <end position="124"/>
    </location>
</feature>
<gene>
    <name evidence="2" type="ORF">LSALG_LOCUS40449</name>
</gene>
<evidence type="ECO:0000313" key="2">
    <source>
        <dbReference type="EMBL" id="CAI9301931.1"/>
    </source>
</evidence>
<dbReference type="Proteomes" id="UP001177003">
    <property type="component" value="Chromosome 9"/>
</dbReference>
<dbReference type="EMBL" id="OX465085">
    <property type="protein sequence ID" value="CAI9301931.1"/>
    <property type="molecule type" value="Genomic_DNA"/>
</dbReference>
<name>A0AA36ELT6_LACSI</name>
<protein>
    <submittedName>
        <fullName evidence="2">Uncharacterized protein</fullName>
    </submittedName>
</protein>
<proteinExistence type="predicted"/>
<sequence length="136" mass="16415">MTERSEKLKKILAKFNWSSTSTNKPSTSNGEKMDKEMKKVLLQREADVDKAYKDFAFQRKLLDNYWDDIDRKNNWIITTRQEIQYTESSIRSGEEIVRKLKNELALHEYNLEKTKKEVNAMKKEYPYEFSMWEEDE</sequence>